<accession>A0A455SG81</accession>
<dbReference type="Pfam" id="PF13977">
    <property type="entry name" value="TetR_C_6"/>
    <property type="match status" value="1"/>
</dbReference>
<feature type="domain" description="HTH tetR-type" evidence="6">
    <location>
        <begin position="10"/>
        <end position="70"/>
    </location>
</feature>
<dbReference type="InterPro" id="IPR050109">
    <property type="entry name" value="HTH-type_TetR-like_transc_reg"/>
</dbReference>
<dbReference type="PANTHER" id="PTHR30055:SF234">
    <property type="entry name" value="HTH-TYPE TRANSCRIPTIONAL REGULATOR BETI"/>
    <property type="match status" value="1"/>
</dbReference>
<dbReference type="Pfam" id="PF00440">
    <property type="entry name" value="TetR_N"/>
    <property type="match status" value="1"/>
</dbReference>
<evidence type="ECO:0000259" key="6">
    <source>
        <dbReference type="PROSITE" id="PS50977"/>
    </source>
</evidence>
<feature type="DNA-binding region" description="H-T-H motif" evidence="5">
    <location>
        <begin position="33"/>
        <end position="52"/>
    </location>
</feature>
<dbReference type="PROSITE" id="PS50977">
    <property type="entry name" value="HTH_TETR_2"/>
    <property type="match status" value="1"/>
</dbReference>
<evidence type="ECO:0000256" key="4">
    <source>
        <dbReference type="ARBA" id="ARBA00023163"/>
    </source>
</evidence>
<dbReference type="InterPro" id="IPR039538">
    <property type="entry name" value="BetI_C"/>
</dbReference>
<keyword evidence="2" id="KW-0805">Transcription regulation</keyword>
<dbReference type="GO" id="GO:0003700">
    <property type="term" value="F:DNA-binding transcription factor activity"/>
    <property type="evidence" value="ECO:0007669"/>
    <property type="project" value="TreeGrafter"/>
</dbReference>
<dbReference type="EMBL" id="AP019376">
    <property type="protein sequence ID" value="BBH87457.1"/>
    <property type="molecule type" value="Genomic_DNA"/>
</dbReference>
<dbReference type="Gene3D" id="1.10.357.10">
    <property type="entry name" value="Tetracycline Repressor, domain 2"/>
    <property type="match status" value="1"/>
</dbReference>
<proteinExistence type="predicted"/>
<keyword evidence="3 5" id="KW-0238">DNA-binding</keyword>
<protein>
    <recommendedName>
        <fullName evidence="6">HTH tetR-type domain-containing protein</fullName>
    </recommendedName>
</protein>
<evidence type="ECO:0000256" key="1">
    <source>
        <dbReference type="ARBA" id="ARBA00022491"/>
    </source>
</evidence>
<name>A0A455SG81_9CHLR</name>
<dbReference type="InterPro" id="IPR009057">
    <property type="entry name" value="Homeodomain-like_sf"/>
</dbReference>
<dbReference type="SUPFAM" id="SSF46689">
    <property type="entry name" value="Homeodomain-like"/>
    <property type="match status" value="1"/>
</dbReference>
<dbReference type="InterPro" id="IPR001647">
    <property type="entry name" value="HTH_TetR"/>
</dbReference>
<sequence length="199" mass="22669">MVPGEKQPEEQRREQIIQAAFTVATRERLDQLTIRKVAAEAHLSTGLVFFHFKTKEALLYALLDWLLQTMFEVWEVDSSLPPRERLFELLRQDLLDAYQQGPNSAKLELFFSFWIMGLRDPVIKARISQAIEQAREIFRPAVRDLLASEPERFAGVTEDGLLSLMTAIAEGCPLQAVQSDYKVSLEQTLAALRALLLLP</sequence>
<dbReference type="AlphaFoldDB" id="A0A455SG81"/>
<dbReference type="GO" id="GO:0000976">
    <property type="term" value="F:transcription cis-regulatory region binding"/>
    <property type="evidence" value="ECO:0007669"/>
    <property type="project" value="TreeGrafter"/>
</dbReference>
<keyword evidence="4" id="KW-0804">Transcription</keyword>
<keyword evidence="1" id="KW-0678">Repressor</keyword>
<evidence type="ECO:0000256" key="5">
    <source>
        <dbReference type="PROSITE-ProRule" id="PRU00335"/>
    </source>
</evidence>
<organism evidence="7">
    <name type="scientific">Thermosporothrix sp. COM3</name>
    <dbReference type="NCBI Taxonomy" id="2490863"/>
    <lineage>
        <taxon>Bacteria</taxon>
        <taxon>Bacillati</taxon>
        <taxon>Chloroflexota</taxon>
        <taxon>Ktedonobacteria</taxon>
        <taxon>Ktedonobacterales</taxon>
        <taxon>Thermosporotrichaceae</taxon>
        <taxon>Thermosporothrix</taxon>
    </lineage>
</organism>
<reference evidence="7" key="1">
    <citation type="submission" date="2018-12" db="EMBL/GenBank/DDBJ databases">
        <title>Novel natural products biosynthetic potential of the class Ktedonobacteria.</title>
        <authorList>
            <person name="Zheng Y."/>
            <person name="Saitou A."/>
            <person name="Wang C.M."/>
            <person name="Toyoda A."/>
            <person name="Minakuchi Y."/>
            <person name="Sekiguchi Y."/>
            <person name="Ueda K."/>
            <person name="Takano H."/>
            <person name="Sakai Y."/>
            <person name="Yokota A."/>
            <person name="Yabe S."/>
        </authorList>
    </citation>
    <scope>NUCLEOTIDE SEQUENCE</scope>
    <source>
        <strain evidence="7">COM3</strain>
    </source>
</reference>
<evidence type="ECO:0000313" key="7">
    <source>
        <dbReference type="EMBL" id="BBH87457.1"/>
    </source>
</evidence>
<gene>
    <name evidence="7" type="ORF">KTC_22080</name>
</gene>
<evidence type="ECO:0000256" key="3">
    <source>
        <dbReference type="ARBA" id="ARBA00023125"/>
    </source>
</evidence>
<dbReference type="PANTHER" id="PTHR30055">
    <property type="entry name" value="HTH-TYPE TRANSCRIPTIONAL REGULATOR RUTR"/>
    <property type="match status" value="1"/>
</dbReference>
<evidence type="ECO:0000256" key="2">
    <source>
        <dbReference type="ARBA" id="ARBA00023015"/>
    </source>
</evidence>